<sequence length="262" mass="30134">MDWSRTKSIFIIIFLLINLFLTWQLLDKKSANQIAILNESSIQEILNDNNISIHVELPEIKPSGLHLVGKKKEWTQAMVDVVPLPADNLSFPEPTRLVATLDEPYPISDQNMGQQLRSFVNTYVLNGSAYQFGAFDQDNRRLPLYQQYEGFTTYTYEDDQLVLNFNEKQEIIGYEQSILEFEEHGREHDLMSSLRAIEGLYTDQLLRMNQAVTAIEFGYHSLVHQEGAIQVFAPMWQITVVDEQEGEQNTYLINAIGGEIIQ</sequence>
<dbReference type="EMBL" id="LILD01000010">
    <property type="protein sequence ID" value="KOO36522.1"/>
    <property type="molecule type" value="Genomic_DNA"/>
</dbReference>
<dbReference type="AlphaFoldDB" id="A0A0M0KD78"/>
<protein>
    <recommendedName>
        <fullName evidence="2">Regulatory protein YycH-like domain-containing protein</fullName>
    </recommendedName>
</protein>
<feature type="transmembrane region" description="Helical" evidence="1">
    <location>
        <begin position="9"/>
        <end position="26"/>
    </location>
</feature>
<keyword evidence="1" id="KW-1133">Transmembrane helix</keyword>
<dbReference type="PATRIC" id="fig|136160.3.peg.3593"/>
<name>A0A0M0KD78_ALKHA</name>
<dbReference type="Pfam" id="PF09648">
    <property type="entry name" value="YycI"/>
    <property type="match status" value="1"/>
</dbReference>
<feature type="domain" description="Regulatory protein YycH-like" evidence="2">
    <location>
        <begin position="32"/>
        <end position="256"/>
    </location>
</feature>
<dbReference type="GO" id="GO:0016020">
    <property type="term" value="C:membrane"/>
    <property type="evidence" value="ECO:0007669"/>
    <property type="project" value="InterPro"/>
</dbReference>
<proteinExistence type="predicted"/>
<evidence type="ECO:0000313" key="3">
    <source>
        <dbReference type="EMBL" id="KOO36522.1"/>
    </source>
</evidence>
<dbReference type="GeneID" id="87599605"/>
<gene>
    <name evidence="3" type="ORF">AMD02_18180</name>
</gene>
<accession>A0A0M0KD78</accession>
<comment type="caution">
    <text evidence="3">The sequence shown here is derived from an EMBL/GenBank/DDBJ whole genome shotgun (WGS) entry which is preliminary data.</text>
</comment>
<dbReference type="Gene3D" id="2.40.128.690">
    <property type="entry name" value="YycH protein, domain 3-like"/>
    <property type="match status" value="1"/>
</dbReference>
<evidence type="ECO:0000259" key="2">
    <source>
        <dbReference type="Pfam" id="PF09648"/>
    </source>
</evidence>
<keyword evidence="1" id="KW-0812">Transmembrane</keyword>
<evidence type="ECO:0000256" key="1">
    <source>
        <dbReference type="SAM" id="Phobius"/>
    </source>
</evidence>
<dbReference type="RefSeq" id="WP_053432373.1">
    <property type="nucleotide sequence ID" value="NZ_CP040441.1"/>
</dbReference>
<reference evidence="3" key="1">
    <citation type="submission" date="2015-08" db="EMBL/GenBank/DDBJ databases">
        <title>Complete DNA Sequence of Pseudomonas syringae pv. actinidiae, the Causal Agent of Kiwifruit Canker Disease.</title>
        <authorList>
            <person name="Rikkerink E.H.A."/>
            <person name="Fineran P.C."/>
        </authorList>
    </citation>
    <scope>NUCLEOTIDE SEQUENCE</scope>
    <source>
        <strain evidence="3">DSM 13666</strain>
    </source>
</reference>
<organism evidence="3">
    <name type="scientific">Halalkalibacterium halodurans</name>
    <name type="common">Bacillus halodurans</name>
    <dbReference type="NCBI Taxonomy" id="86665"/>
    <lineage>
        <taxon>Bacteria</taxon>
        <taxon>Bacillati</taxon>
        <taxon>Bacillota</taxon>
        <taxon>Bacilli</taxon>
        <taxon>Bacillales</taxon>
        <taxon>Bacillaceae</taxon>
        <taxon>Halalkalibacterium (ex Joshi et al. 2022)</taxon>
    </lineage>
</organism>
<dbReference type="InterPro" id="IPR018604">
    <property type="entry name" value="YycI-like"/>
</dbReference>
<keyword evidence="1" id="KW-0472">Membrane</keyword>